<evidence type="ECO:0000313" key="2">
    <source>
        <dbReference type="EMBL" id="CAF1473208.1"/>
    </source>
</evidence>
<dbReference type="Proteomes" id="UP000663868">
    <property type="component" value="Unassembled WGS sequence"/>
</dbReference>
<organism evidence="4 5">
    <name type="scientific">Adineta steineri</name>
    <dbReference type="NCBI Taxonomy" id="433720"/>
    <lineage>
        <taxon>Eukaryota</taxon>
        <taxon>Metazoa</taxon>
        <taxon>Spiralia</taxon>
        <taxon>Gnathifera</taxon>
        <taxon>Rotifera</taxon>
        <taxon>Eurotatoria</taxon>
        <taxon>Bdelloidea</taxon>
        <taxon>Adinetida</taxon>
        <taxon>Adinetidae</taxon>
        <taxon>Adineta</taxon>
    </lineage>
</organism>
<proteinExistence type="predicted"/>
<dbReference type="Proteomes" id="UP000663860">
    <property type="component" value="Unassembled WGS sequence"/>
</dbReference>
<dbReference type="AlphaFoldDB" id="A0A819VNG0"/>
<dbReference type="Proteomes" id="UP000663844">
    <property type="component" value="Unassembled WGS sequence"/>
</dbReference>
<name>A0A819VNG0_9BILA</name>
<gene>
    <name evidence="2" type="ORF">IZO911_LOCUS43575</name>
    <name evidence="1" type="ORF">JYZ213_LOCUS16314</name>
    <name evidence="4" type="ORF">KXQ929_LOCUS35118</name>
    <name evidence="3" type="ORF">OXD698_LOCUS25103</name>
</gene>
<dbReference type="EMBL" id="CAJOAZ010002370">
    <property type="protein sequence ID" value="CAF3922477.1"/>
    <property type="molecule type" value="Genomic_DNA"/>
</dbReference>
<evidence type="ECO:0000313" key="4">
    <source>
        <dbReference type="EMBL" id="CAF4111682.1"/>
    </source>
</evidence>
<sequence>MNFQERINTINTSPLSNDILQQMTLLFKHKMGQSLIILEHKICQILSQDSHDWFNHSCYLDFFQSFALFNK</sequence>
<dbReference type="EMBL" id="CAJNOG010000146">
    <property type="protein sequence ID" value="CAF1006998.1"/>
    <property type="molecule type" value="Genomic_DNA"/>
</dbReference>
<reference evidence="4" key="1">
    <citation type="submission" date="2021-02" db="EMBL/GenBank/DDBJ databases">
        <authorList>
            <person name="Nowell W R."/>
        </authorList>
    </citation>
    <scope>NUCLEOTIDE SEQUENCE</scope>
</reference>
<evidence type="ECO:0000313" key="5">
    <source>
        <dbReference type="Proteomes" id="UP000663868"/>
    </source>
</evidence>
<evidence type="ECO:0000313" key="3">
    <source>
        <dbReference type="EMBL" id="CAF3922477.1"/>
    </source>
</evidence>
<comment type="caution">
    <text evidence="4">The sequence shown here is derived from an EMBL/GenBank/DDBJ whole genome shotgun (WGS) entry which is preliminary data.</text>
</comment>
<dbReference type="EMBL" id="CAJOBB010004995">
    <property type="protein sequence ID" value="CAF4111682.1"/>
    <property type="molecule type" value="Genomic_DNA"/>
</dbReference>
<dbReference type="EMBL" id="CAJNOE010002211">
    <property type="protein sequence ID" value="CAF1473208.1"/>
    <property type="molecule type" value="Genomic_DNA"/>
</dbReference>
<protein>
    <submittedName>
        <fullName evidence="4">Uncharacterized protein</fullName>
    </submittedName>
</protein>
<evidence type="ECO:0000313" key="1">
    <source>
        <dbReference type="EMBL" id="CAF1006998.1"/>
    </source>
</evidence>
<accession>A0A819VNG0</accession>
<dbReference type="Proteomes" id="UP000663845">
    <property type="component" value="Unassembled WGS sequence"/>
</dbReference>